<feature type="non-terminal residue" evidence="1">
    <location>
        <position position="1"/>
    </location>
</feature>
<sequence length="217" mass="25854">PSTVPGNWQHLQKVPDKIVQASIKIQAWWRGTLVRRTLLLAALSAWIIQRWWRQTKARLQEKELQEVMRRNLRQVQAAVKLQSWSRPPKNVRSLKRIQAASKIQASWRGFLVRQTLLTAALNAWIIQCWWRNILHKQLLKRRLVLLRIYVIEEEAAVRLQAWVRMQQCRRYFSQVCNTLCVAQPLDRSLTFKNEDIFQVQYEVVSKQPEFHIEILSL</sequence>
<name>A0A061IAC8_CRIGR</name>
<reference evidence="2" key="1">
    <citation type="journal article" date="2013" name="Nat. Biotechnol.">
        <title>Chinese hamster genome sequenced from sorted chromosomes.</title>
        <authorList>
            <person name="Brinkrolf K."/>
            <person name="Rupp O."/>
            <person name="Laux H."/>
            <person name="Kollin F."/>
            <person name="Ernst W."/>
            <person name="Linke B."/>
            <person name="Kofler R."/>
            <person name="Romand S."/>
            <person name="Hesse F."/>
            <person name="Budach W.E."/>
            <person name="Galosy S."/>
            <person name="Muller D."/>
            <person name="Noll T."/>
            <person name="Wienberg J."/>
            <person name="Jostock T."/>
            <person name="Leonard M."/>
            <person name="Grillari J."/>
            <person name="Tauch A."/>
            <person name="Goesmann A."/>
            <person name="Helk B."/>
            <person name="Mott J.E."/>
            <person name="Puhler A."/>
            <person name="Borth N."/>
        </authorList>
    </citation>
    <scope>NUCLEOTIDE SEQUENCE [LARGE SCALE GENOMIC DNA]</scope>
    <source>
        <strain evidence="2">17A/GY</strain>
    </source>
</reference>
<dbReference type="InterPro" id="IPR000048">
    <property type="entry name" value="IQ_motif_EF-hand-BS"/>
</dbReference>
<dbReference type="SMART" id="SM00015">
    <property type="entry name" value="IQ"/>
    <property type="match status" value="4"/>
</dbReference>
<dbReference type="FunFam" id="1.20.5.190:FF:000014">
    <property type="entry name" value="IQ motif containing F5"/>
    <property type="match status" value="1"/>
</dbReference>
<dbReference type="PANTHER" id="PTHR21633:SF5">
    <property type="entry name" value="IQ DOMAIN-CONTAINING PROTEIN F3"/>
    <property type="match status" value="1"/>
</dbReference>
<dbReference type="Proteomes" id="UP000030759">
    <property type="component" value="Unassembled WGS sequence"/>
</dbReference>
<dbReference type="PROSITE" id="PS50096">
    <property type="entry name" value="IQ"/>
    <property type="match status" value="3"/>
</dbReference>
<evidence type="ECO:0000313" key="2">
    <source>
        <dbReference type="Proteomes" id="UP000030759"/>
    </source>
</evidence>
<protein>
    <submittedName>
        <fullName evidence="1">IQ domain-containing protein F3-like protein</fullName>
    </submittedName>
</protein>
<dbReference type="AlphaFoldDB" id="A0A061IAC8"/>
<dbReference type="PANTHER" id="PTHR21633">
    <property type="entry name" value="IQ MOTIF CONTAINING F"/>
    <property type="match status" value="1"/>
</dbReference>
<dbReference type="Gene3D" id="1.20.5.190">
    <property type="match status" value="2"/>
</dbReference>
<proteinExistence type="predicted"/>
<dbReference type="Pfam" id="PF00612">
    <property type="entry name" value="IQ"/>
    <property type="match status" value="3"/>
</dbReference>
<dbReference type="GO" id="GO:0005516">
    <property type="term" value="F:calmodulin binding"/>
    <property type="evidence" value="ECO:0007669"/>
    <property type="project" value="TreeGrafter"/>
</dbReference>
<gene>
    <name evidence="1" type="ORF">H671_4g12099</name>
</gene>
<dbReference type="InterPro" id="IPR039887">
    <property type="entry name" value="IQCF"/>
</dbReference>
<accession>A0A061IAC8</accession>
<dbReference type="EMBL" id="KE674829">
    <property type="protein sequence ID" value="ERE76110.1"/>
    <property type="molecule type" value="Genomic_DNA"/>
</dbReference>
<organism evidence="1 2">
    <name type="scientific">Cricetulus griseus</name>
    <name type="common">Chinese hamster</name>
    <name type="synonym">Cricetulus barabensis griseus</name>
    <dbReference type="NCBI Taxonomy" id="10029"/>
    <lineage>
        <taxon>Eukaryota</taxon>
        <taxon>Metazoa</taxon>
        <taxon>Chordata</taxon>
        <taxon>Craniata</taxon>
        <taxon>Vertebrata</taxon>
        <taxon>Euteleostomi</taxon>
        <taxon>Mammalia</taxon>
        <taxon>Eutheria</taxon>
        <taxon>Euarchontoglires</taxon>
        <taxon>Glires</taxon>
        <taxon>Rodentia</taxon>
        <taxon>Myomorpha</taxon>
        <taxon>Muroidea</taxon>
        <taxon>Cricetidae</taxon>
        <taxon>Cricetinae</taxon>
        <taxon>Cricetulus</taxon>
    </lineage>
</organism>
<evidence type="ECO:0000313" key="1">
    <source>
        <dbReference type="EMBL" id="ERE76110.1"/>
    </source>
</evidence>